<gene>
    <name evidence="1" type="ORF">F7Q93_22525</name>
</gene>
<sequence length="167" mass="18471">MRIIVATGALLLAGCAQTTNFHTKDVGLMVDKSITDIDEEKKFVYLEKSAFNQRPVGVITLVHKEPPSGALMMPMSAIFNGPVEDLIKSTAAKIGYSVRKYGERPGAPALVAVNRHNDTAYGIMEEGLLQAHGLVRITIDQRHKSITVRYKRPERSPVAHIDDTRLY</sequence>
<protein>
    <submittedName>
        <fullName evidence="1">DotD/TraH family lipoprotein</fullName>
    </submittedName>
</protein>
<dbReference type="RefSeq" id="WP_038595071.1">
    <property type="nucleotide sequence ID" value="NZ_JBHEEN010000017.1"/>
</dbReference>
<comment type="caution">
    <text evidence="1">The sequence shown here is derived from an EMBL/GenBank/DDBJ whole genome shotgun (WGS) entry which is preliminary data.</text>
</comment>
<dbReference type="InterPro" id="IPR031817">
    <property type="entry name" value="DotD"/>
</dbReference>
<dbReference type="AlphaFoldDB" id="A0A643ETC8"/>
<accession>A0A643ETC8</accession>
<name>A0A643ETC8_9HYPH</name>
<dbReference type="InterPro" id="IPR038140">
    <property type="entry name" value="DotD_sf"/>
</dbReference>
<dbReference type="Pfam" id="PF16816">
    <property type="entry name" value="DotD"/>
    <property type="match status" value="1"/>
</dbReference>
<proteinExistence type="predicted"/>
<dbReference type="Gene3D" id="3.55.50.60">
    <property type="entry name" value="DotD protein"/>
    <property type="match status" value="1"/>
</dbReference>
<evidence type="ECO:0000313" key="1">
    <source>
        <dbReference type="EMBL" id="KAB0565841.1"/>
    </source>
</evidence>
<dbReference type="EMBL" id="VZPE01000015">
    <property type="protein sequence ID" value="KAB0565841.1"/>
    <property type="molecule type" value="Genomic_DNA"/>
</dbReference>
<keyword evidence="1" id="KW-0449">Lipoprotein</keyword>
<dbReference type="PROSITE" id="PS51257">
    <property type="entry name" value="PROKAR_LIPOPROTEIN"/>
    <property type="match status" value="1"/>
</dbReference>
<organism evidence="1">
    <name type="scientific">Brucella pituitosa</name>
    <dbReference type="NCBI Taxonomy" id="571256"/>
    <lineage>
        <taxon>Bacteria</taxon>
        <taxon>Pseudomonadati</taxon>
        <taxon>Pseudomonadota</taxon>
        <taxon>Alphaproteobacteria</taxon>
        <taxon>Hyphomicrobiales</taxon>
        <taxon>Brucellaceae</taxon>
        <taxon>Brucella/Ochrobactrum group</taxon>
        <taxon>Brucella</taxon>
    </lineage>
</organism>
<reference evidence="1" key="1">
    <citation type="submission" date="2019-09" db="EMBL/GenBank/DDBJ databases">
        <title>Draft genome sequences of 48 bacterial type strains from the CCUG.</title>
        <authorList>
            <person name="Tunovic T."/>
            <person name="Pineiro-Iglesias B."/>
            <person name="Unosson C."/>
            <person name="Inganas E."/>
            <person name="Ohlen M."/>
            <person name="Cardew S."/>
            <person name="Jensie-Markopoulos S."/>
            <person name="Salva-Serra F."/>
            <person name="Jaen-Luchoro D."/>
            <person name="Karlsson R."/>
            <person name="Svensson-Stadler L."/>
            <person name="Chun J."/>
            <person name="Moore E."/>
        </authorList>
    </citation>
    <scope>NUCLEOTIDE SEQUENCE</scope>
    <source>
        <strain evidence="1">CCUG 50899</strain>
    </source>
</reference>